<dbReference type="GO" id="GO:0006635">
    <property type="term" value="P:fatty acid beta-oxidation"/>
    <property type="evidence" value="ECO:0007669"/>
    <property type="project" value="TreeGrafter"/>
</dbReference>
<keyword evidence="2" id="KW-0456">Lyase</keyword>
<dbReference type="EC" id="5.3.3.18" evidence="4"/>
<name>A0A6I6MLN8_9CAUL</name>
<dbReference type="Gene3D" id="1.10.12.10">
    <property type="entry name" value="Lyase 2-enoyl-coa Hydratase, Chain A, domain 2"/>
    <property type="match status" value="1"/>
</dbReference>
<dbReference type="Gene3D" id="3.90.226.10">
    <property type="entry name" value="2-enoyl-CoA Hydratase, Chain A, domain 1"/>
    <property type="match status" value="1"/>
</dbReference>
<dbReference type="CDD" id="cd06558">
    <property type="entry name" value="crotonase-like"/>
    <property type="match status" value="1"/>
</dbReference>
<dbReference type="RefSeq" id="WP_158766948.1">
    <property type="nucleotide sequence ID" value="NZ_CP047045.1"/>
</dbReference>
<keyword evidence="4" id="KW-0413">Isomerase</keyword>
<protein>
    <submittedName>
        <fullName evidence="4">1,2-epoxyphenylacetyl-CoA isomerase</fullName>
        <ecNumber evidence="4">5.3.3.18</ecNumber>
    </submittedName>
</protein>
<dbReference type="Proteomes" id="UP000431269">
    <property type="component" value="Chromosome"/>
</dbReference>
<dbReference type="PANTHER" id="PTHR11941:SF130">
    <property type="entry name" value="ENOYL-COA HYDRATASE ECHA12-RELATED"/>
    <property type="match status" value="1"/>
</dbReference>
<dbReference type="KEGG" id="tsv:DSM104635_02998"/>
<evidence type="ECO:0000256" key="1">
    <source>
        <dbReference type="ARBA" id="ARBA00005254"/>
    </source>
</evidence>
<dbReference type="GO" id="GO:0016853">
    <property type="term" value="F:isomerase activity"/>
    <property type="evidence" value="ECO:0007669"/>
    <property type="project" value="UniProtKB-KW"/>
</dbReference>
<evidence type="ECO:0000313" key="4">
    <source>
        <dbReference type="EMBL" id="QGZ96140.1"/>
    </source>
</evidence>
<evidence type="ECO:0000256" key="2">
    <source>
        <dbReference type="ARBA" id="ARBA00023239"/>
    </source>
</evidence>
<dbReference type="EMBL" id="CP047045">
    <property type="protein sequence ID" value="QGZ96140.1"/>
    <property type="molecule type" value="Genomic_DNA"/>
</dbReference>
<dbReference type="SUPFAM" id="SSF52096">
    <property type="entry name" value="ClpP/crotonase"/>
    <property type="match status" value="1"/>
</dbReference>
<dbReference type="InterPro" id="IPR014748">
    <property type="entry name" value="Enoyl-CoA_hydra_C"/>
</dbReference>
<sequence>MSVLEWRDEGGGVIVLRLNRPERLNALSPDLIAALDEAMDRLPKADNARVIVIAGAGRGFCSGYDLKESATTLDHDGAGPVINGMRSQEAFAAMITGWSRLPQPTIAAVNGPALGGGFALALAADIRLASPSASFAATNVKVGTSAGDAGMSWLLPRMVGSSRAFEMLLTGRTMTAEEAHHIGLVSEIAGEEALLTRAIELARQIAALSPFGVRMSKQVIWRNLETPTLAGGLDLENRTQVLCAMTGNVDEAALAFREQRPPKWRG</sequence>
<reference evidence="5" key="1">
    <citation type="submission" date="2019-12" db="EMBL/GenBank/DDBJ databases">
        <title>Complete genome of Terracaulis silvestris 0127_4.</title>
        <authorList>
            <person name="Vieira S."/>
            <person name="Riedel T."/>
            <person name="Sproer C."/>
            <person name="Pascual J."/>
            <person name="Boedeker C."/>
            <person name="Overmann J."/>
        </authorList>
    </citation>
    <scope>NUCLEOTIDE SEQUENCE [LARGE SCALE GENOMIC DNA]</scope>
    <source>
        <strain evidence="5">0127_4</strain>
    </source>
</reference>
<organism evidence="4 5">
    <name type="scientific">Terricaulis silvestris</name>
    <dbReference type="NCBI Taxonomy" id="2686094"/>
    <lineage>
        <taxon>Bacteria</taxon>
        <taxon>Pseudomonadati</taxon>
        <taxon>Pseudomonadota</taxon>
        <taxon>Alphaproteobacteria</taxon>
        <taxon>Caulobacterales</taxon>
        <taxon>Caulobacteraceae</taxon>
        <taxon>Terricaulis</taxon>
    </lineage>
</organism>
<dbReference type="Pfam" id="PF00378">
    <property type="entry name" value="ECH_1"/>
    <property type="match status" value="1"/>
</dbReference>
<gene>
    <name evidence="4" type="primary">paaG_5</name>
    <name evidence="4" type="ORF">DSM104635_02998</name>
</gene>
<evidence type="ECO:0000313" key="5">
    <source>
        <dbReference type="Proteomes" id="UP000431269"/>
    </source>
</evidence>
<dbReference type="InterPro" id="IPR001753">
    <property type="entry name" value="Enoyl-CoA_hydra/iso"/>
</dbReference>
<proteinExistence type="inferred from homology"/>
<dbReference type="InterPro" id="IPR029045">
    <property type="entry name" value="ClpP/crotonase-like_dom_sf"/>
</dbReference>
<dbReference type="PROSITE" id="PS00166">
    <property type="entry name" value="ENOYL_COA_HYDRATASE"/>
    <property type="match status" value="1"/>
</dbReference>
<dbReference type="GO" id="GO:0016829">
    <property type="term" value="F:lyase activity"/>
    <property type="evidence" value="ECO:0007669"/>
    <property type="project" value="UniProtKB-KW"/>
</dbReference>
<dbReference type="PANTHER" id="PTHR11941">
    <property type="entry name" value="ENOYL-COA HYDRATASE-RELATED"/>
    <property type="match status" value="1"/>
</dbReference>
<dbReference type="AlphaFoldDB" id="A0A6I6MLN8"/>
<comment type="similarity">
    <text evidence="1 3">Belongs to the enoyl-CoA hydratase/isomerase family.</text>
</comment>
<accession>A0A6I6MLN8</accession>
<evidence type="ECO:0000256" key="3">
    <source>
        <dbReference type="RuleBase" id="RU003707"/>
    </source>
</evidence>
<dbReference type="InterPro" id="IPR018376">
    <property type="entry name" value="Enoyl-CoA_hyd/isom_CS"/>
</dbReference>
<keyword evidence="5" id="KW-1185">Reference proteome</keyword>